<feature type="compositionally biased region" description="Low complexity" evidence="2">
    <location>
        <begin position="360"/>
        <end position="375"/>
    </location>
</feature>
<dbReference type="PROSITE" id="PS00798">
    <property type="entry name" value="ALDOKETO_REDUCTASE_1"/>
    <property type="match status" value="1"/>
</dbReference>
<feature type="compositionally biased region" description="Low complexity" evidence="2">
    <location>
        <begin position="196"/>
        <end position="228"/>
    </location>
</feature>
<dbReference type="OrthoDB" id="416253at2759"/>
<dbReference type="PANTHER" id="PTHR11732">
    <property type="entry name" value="ALDO/KETO REDUCTASE"/>
    <property type="match status" value="1"/>
</dbReference>
<dbReference type="SUPFAM" id="SSF51430">
    <property type="entry name" value="NAD(P)-linked oxidoreductase"/>
    <property type="match status" value="1"/>
</dbReference>
<feature type="region of interest" description="Disordered" evidence="2">
    <location>
        <begin position="512"/>
        <end position="579"/>
    </location>
</feature>
<evidence type="ECO:0000256" key="2">
    <source>
        <dbReference type="SAM" id="MobiDB-lite"/>
    </source>
</evidence>
<feature type="region of interest" description="Disordered" evidence="2">
    <location>
        <begin position="947"/>
        <end position="967"/>
    </location>
</feature>
<comment type="caution">
    <text evidence="4">The sequence shown here is derived from an EMBL/GenBank/DDBJ whole genome shotgun (WGS) entry which is preliminary data.</text>
</comment>
<dbReference type="InterPro" id="IPR018170">
    <property type="entry name" value="Aldo/ket_reductase_CS"/>
</dbReference>
<name>A0A150H3G7_GONPE</name>
<dbReference type="Proteomes" id="UP000075714">
    <property type="component" value="Unassembled WGS sequence"/>
</dbReference>
<evidence type="ECO:0000313" key="5">
    <source>
        <dbReference type="Proteomes" id="UP000075714"/>
    </source>
</evidence>
<evidence type="ECO:0000313" key="4">
    <source>
        <dbReference type="EMBL" id="KXZ56565.1"/>
    </source>
</evidence>
<proteinExistence type="predicted"/>
<evidence type="ECO:0000259" key="3">
    <source>
        <dbReference type="Pfam" id="PF00248"/>
    </source>
</evidence>
<feature type="compositionally biased region" description="Gly residues" evidence="2">
    <location>
        <begin position="156"/>
        <end position="177"/>
    </location>
</feature>
<keyword evidence="1" id="KW-0560">Oxidoreductase</keyword>
<feature type="compositionally biased region" description="Pro residues" evidence="2">
    <location>
        <begin position="388"/>
        <end position="398"/>
    </location>
</feature>
<feature type="compositionally biased region" description="Low complexity" evidence="2">
    <location>
        <begin position="458"/>
        <end position="480"/>
    </location>
</feature>
<dbReference type="InterPro" id="IPR023210">
    <property type="entry name" value="NADP_OxRdtase_dom"/>
</dbReference>
<dbReference type="Gene3D" id="3.20.20.100">
    <property type="entry name" value="NADP-dependent oxidoreductase domain"/>
    <property type="match status" value="1"/>
</dbReference>
<dbReference type="GO" id="GO:0016616">
    <property type="term" value="F:oxidoreductase activity, acting on the CH-OH group of donors, NAD or NADP as acceptor"/>
    <property type="evidence" value="ECO:0007669"/>
    <property type="project" value="UniProtKB-ARBA"/>
</dbReference>
<feature type="compositionally biased region" description="Pro residues" evidence="2">
    <location>
        <begin position="313"/>
        <end position="326"/>
    </location>
</feature>
<feature type="region of interest" description="Disordered" evidence="2">
    <location>
        <begin position="64"/>
        <end position="88"/>
    </location>
</feature>
<feature type="region of interest" description="Disordered" evidence="2">
    <location>
        <begin position="135"/>
        <end position="251"/>
    </location>
</feature>
<dbReference type="PROSITE" id="PS00063">
    <property type="entry name" value="ALDOKETO_REDUCTASE_3"/>
    <property type="match status" value="1"/>
</dbReference>
<accession>A0A150H3G7</accession>
<sequence length="967" mass="100596">MFAADIRAQYMQYPQHAGSLPNGPEYEREISAAYDNLPADVQMQYEQRAARYNAELAGRQQLQQVQQQQQQGRQAQPPQPQQQVLKQATVAPTAQQQALQQLQQQQQAGLVPAAPAGGMLLGRRNGTSAGVMAAELPPKRHRPEYPGFVPGQYGTASGGGGSSGSGGGAAPGAGSAGRGPPPGASYSYPPLPPPHSQQQPHPYASNQGPHAQLPQQQQQQQLASGHGSFRTQYGVTTAAPPPSLPSISLTAPSPTEMGAAVEGTIDGMFNSGYLATVTVRGMSYRAVLFSPVLALASAGPPAPHRVSGGAVAAPPPGPPTAPPPLQHPSSHPHGGFNAGYHPHPHYAQSATQLPPHSLLPPGAEAAGAYSAANGSASGGGGAAAAPPSLLPPSPPSFPVSPAAPSSHQQQQQQPQVQLSAPSAPSGGSPFAQPPPQPLGAAGSNSAHRTSAFALVQQHTETSSPAAAATPPHAPATTAAPLPDVGGPSASTIAAAAARFMSELAAAAAVPSSYGSGQRTADGTYGRSPQVSAGVVARGGRWRSGGWRRRGPGGGGGGVQPSAAPRDSRMSGTGAVPPSAQIHDYTNLKQLSDEQKAELRALEQAEPGAGAADDAGYRIVDNQPSARLLSGFSIPLVGLGTWKSAKGEVGAAVATALRQGYRHIDCARIYQNEHEVGEALAAVLSEGVVRREEVFITSKLWNTDHEPSRVEAACRRTMEDLRVSYLDLYLMHWPVSGNSGPEVVPALEDTWAAMEALVRGTRGLVRTIGVSNFSIVKLERLLKKARIVPAVVQAHPYWRNDALRRWAADRGIHLTAYSPLGSPDSAAITKRDEATVRSPLKDEVVAQAAQALGKSPAQVLIRWAVQRGTSVLPKSVQPGRIRSNLDVFDWEIPADLYDKLCSLEYQHRMVDGGFFISPQGPYRTLQDLWDEHPGGAADAGAARAAMPLAAGPTPNAPGSSLPHLGSKI</sequence>
<feature type="domain" description="NADP-dependent oxidoreductase" evidence="3">
    <location>
        <begin position="637"/>
        <end position="899"/>
    </location>
</feature>
<feature type="region of interest" description="Disordered" evidence="2">
    <location>
        <begin position="297"/>
        <end position="483"/>
    </location>
</feature>
<protein>
    <recommendedName>
        <fullName evidence="3">NADP-dependent oxidoreductase domain-containing protein</fullName>
    </recommendedName>
</protein>
<dbReference type="Pfam" id="PF00248">
    <property type="entry name" value="Aldo_ket_red"/>
    <property type="match status" value="1"/>
</dbReference>
<feature type="compositionally biased region" description="Pro residues" evidence="2">
    <location>
        <begin position="179"/>
        <end position="195"/>
    </location>
</feature>
<dbReference type="InterPro" id="IPR020471">
    <property type="entry name" value="AKR"/>
</dbReference>
<feature type="compositionally biased region" description="Low complexity" evidence="2">
    <location>
        <begin position="399"/>
        <end position="430"/>
    </location>
</feature>
<dbReference type="EMBL" id="LSYV01000002">
    <property type="protein sequence ID" value="KXZ56565.1"/>
    <property type="molecule type" value="Genomic_DNA"/>
</dbReference>
<feature type="compositionally biased region" description="Low complexity" evidence="2">
    <location>
        <begin position="529"/>
        <end position="538"/>
    </location>
</feature>
<organism evidence="4 5">
    <name type="scientific">Gonium pectorale</name>
    <name type="common">Green alga</name>
    <dbReference type="NCBI Taxonomy" id="33097"/>
    <lineage>
        <taxon>Eukaryota</taxon>
        <taxon>Viridiplantae</taxon>
        <taxon>Chlorophyta</taxon>
        <taxon>core chlorophytes</taxon>
        <taxon>Chlorophyceae</taxon>
        <taxon>CS clade</taxon>
        <taxon>Chlamydomonadales</taxon>
        <taxon>Volvocaceae</taxon>
        <taxon>Gonium</taxon>
    </lineage>
</organism>
<evidence type="ECO:0000256" key="1">
    <source>
        <dbReference type="ARBA" id="ARBA00023002"/>
    </source>
</evidence>
<dbReference type="PRINTS" id="PR00069">
    <property type="entry name" value="ALDKETRDTASE"/>
</dbReference>
<dbReference type="InterPro" id="IPR036812">
    <property type="entry name" value="NAD(P)_OxRdtase_dom_sf"/>
</dbReference>
<gene>
    <name evidence="4" type="ORF">GPECTOR_1g507</name>
</gene>
<keyword evidence="5" id="KW-1185">Reference proteome</keyword>
<dbReference type="STRING" id="33097.A0A150H3G7"/>
<dbReference type="AlphaFoldDB" id="A0A150H3G7"/>
<dbReference type="FunFam" id="3.20.20.100:FF:000002">
    <property type="entry name" value="2,5-diketo-D-gluconic acid reductase A"/>
    <property type="match status" value="1"/>
</dbReference>
<reference evidence="5" key="1">
    <citation type="journal article" date="2016" name="Nat. Commun.">
        <title>The Gonium pectorale genome demonstrates co-option of cell cycle regulation during the evolution of multicellularity.</title>
        <authorList>
            <person name="Hanschen E.R."/>
            <person name="Marriage T.N."/>
            <person name="Ferris P.J."/>
            <person name="Hamaji T."/>
            <person name="Toyoda A."/>
            <person name="Fujiyama A."/>
            <person name="Neme R."/>
            <person name="Noguchi H."/>
            <person name="Minakuchi Y."/>
            <person name="Suzuki M."/>
            <person name="Kawai-Toyooka H."/>
            <person name="Smith D.R."/>
            <person name="Sparks H."/>
            <person name="Anderson J."/>
            <person name="Bakaric R."/>
            <person name="Luria V."/>
            <person name="Karger A."/>
            <person name="Kirschner M.W."/>
            <person name="Durand P.M."/>
            <person name="Michod R.E."/>
            <person name="Nozaki H."/>
            <person name="Olson B.J."/>
        </authorList>
    </citation>
    <scope>NUCLEOTIDE SEQUENCE [LARGE SCALE GENOMIC DNA]</scope>
    <source>
        <strain evidence="5">NIES-2863</strain>
    </source>
</reference>